<keyword evidence="7" id="KW-1185">Reference proteome</keyword>
<dbReference type="PANTHER" id="PTHR45937">
    <property type="entry name" value="ASPARAGINE SYNTHETASE DOMAIN-CONTAINING PROTEIN 1"/>
    <property type="match status" value="1"/>
</dbReference>
<dbReference type="InterPro" id="IPR029055">
    <property type="entry name" value="Ntn_hydrolases_N"/>
</dbReference>
<evidence type="ECO:0000313" key="7">
    <source>
        <dbReference type="Proteomes" id="UP000305948"/>
    </source>
</evidence>
<evidence type="ECO:0000256" key="4">
    <source>
        <dbReference type="SAM" id="MobiDB-lite"/>
    </source>
</evidence>
<dbReference type="PROSITE" id="PS51278">
    <property type="entry name" value="GATASE_TYPE_2"/>
    <property type="match status" value="1"/>
</dbReference>
<sequence length="571" mass="64112">MCGILFSARTYISGNPEDDSLKELLLKLQTANARRGPDAQQSIEFVESSKDGNERLALRFYSSELRLRGDEPVVQPHYAGHGSDILCFNGEIFDGVDIKPHENDGRKFYELLQACQSSEEIRDCIGGIEGPYAFVFYQNSTGRIFFARDPLGRRSLLIHRPTECNPHFILTSVSIGYHPEYQLEEIDTTMLFCLELRGVGSSNGSLCRVNRDLPENPPLLSSLDVIPDFLSATVDDLIRELDRSVRLKVECIPRPSEAKSKSSVAVLFSGGIDSAILAFLAHRHIPLEEPIDLLNVAFENPRKIQGKVSGSKKRGNKPRNEQEEQITADVSWLVPDRISGLKETEELRRLCPGRRWNFVEINIPYQEYQDARETVESLMFPSQTVMDLSLAMALYFASRGNGITRKHPDAAPEPYSSPARVLLNGLGSDELFGGYSRHRTAYNTSGWTAVIDELQLELERIPTRNLGRDDRVVSSHGKETRHPFLSLAFLNFIAQLPVHHKMDPRTELGTGDKMLLRLATRKLGLLEASSRRKRAMQFGSHSARMEGGGVQRRGDLLVTGVSRNFPDMTIE</sequence>
<dbReference type="GO" id="GO:0006529">
    <property type="term" value="P:asparagine biosynthetic process"/>
    <property type="evidence" value="ECO:0007669"/>
    <property type="project" value="UniProtKB-KW"/>
</dbReference>
<dbReference type="InterPro" id="IPR051857">
    <property type="entry name" value="Asn_synthetase_domain"/>
</dbReference>
<protein>
    <recommendedName>
        <fullName evidence="5">Glutamine amidotransferase type-2 domain-containing protein</fullName>
    </recommendedName>
</protein>
<dbReference type="PANTHER" id="PTHR45937:SF1">
    <property type="entry name" value="ASPARAGINE SYNTHETASE DOMAIN-CONTAINING PROTEIN 1"/>
    <property type="match status" value="1"/>
</dbReference>
<dbReference type="InterPro" id="IPR017932">
    <property type="entry name" value="GATase_2_dom"/>
</dbReference>
<dbReference type="GO" id="GO:0004066">
    <property type="term" value="F:asparagine synthase (glutamine-hydrolyzing) activity"/>
    <property type="evidence" value="ECO:0007669"/>
    <property type="project" value="InterPro"/>
</dbReference>
<dbReference type="InterPro" id="IPR001962">
    <property type="entry name" value="Asn_synthase"/>
</dbReference>
<dbReference type="OrthoDB" id="10252281at2759"/>
<evidence type="ECO:0000256" key="2">
    <source>
        <dbReference type="ARBA" id="ARBA00022888"/>
    </source>
</evidence>
<dbReference type="Gene3D" id="3.60.20.10">
    <property type="entry name" value="Glutamine Phosphoribosylpyrophosphate, subunit 1, domain 1"/>
    <property type="match status" value="1"/>
</dbReference>
<dbReference type="Pfam" id="PF00733">
    <property type="entry name" value="Asn_synthase"/>
    <property type="match status" value="1"/>
</dbReference>
<dbReference type="AlphaFoldDB" id="A0A5C3NKI4"/>
<evidence type="ECO:0000259" key="5">
    <source>
        <dbReference type="PROSITE" id="PS51278"/>
    </source>
</evidence>
<dbReference type="STRING" id="5364.A0A5C3NKI4"/>
<organism evidence="6 7">
    <name type="scientific">Heliocybe sulcata</name>
    <dbReference type="NCBI Taxonomy" id="5364"/>
    <lineage>
        <taxon>Eukaryota</taxon>
        <taxon>Fungi</taxon>
        <taxon>Dikarya</taxon>
        <taxon>Basidiomycota</taxon>
        <taxon>Agaricomycotina</taxon>
        <taxon>Agaricomycetes</taxon>
        <taxon>Gloeophyllales</taxon>
        <taxon>Gloeophyllaceae</taxon>
        <taxon>Heliocybe</taxon>
    </lineage>
</organism>
<dbReference type="SUPFAM" id="SSF52402">
    <property type="entry name" value="Adenine nucleotide alpha hydrolases-like"/>
    <property type="match status" value="1"/>
</dbReference>
<keyword evidence="3" id="KW-0315">Glutamine amidotransferase</keyword>
<gene>
    <name evidence="6" type="ORF">OE88DRAFT_130909</name>
</gene>
<evidence type="ECO:0000256" key="1">
    <source>
        <dbReference type="ARBA" id="ARBA00022605"/>
    </source>
</evidence>
<dbReference type="Proteomes" id="UP000305948">
    <property type="component" value="Unassembled WGS sequence"/>
</dbReference>
<dbReference type="Gene3D" id="3.40.50.620">
    <property type="entry name" value="HUPs"/>
    <property type="match status" value="1"/>
</dbReference>
<feature type="region of interest" description="Disordered" evidence="4">
    <location>
        <begin position="306"/>
        <end position="325"/>
    </location>
</feature>
<keyword evidence="1" id="KW-0028">Amino-acid biosynthesis</keyword>
<dbReference type="Pfam" id="PF13537">
    <property type="entry name" value="GATase_7"/>
    <property type="match status" value="1"/>
</dbReference>
<dbReference type="InterPro" id="IPR014729">
    <property type="entry name" value="Rossmann-like_a/b/a_fold"/>
</dbReference>
<accession>A0A5C3NKI4</accession>
<evidence type="ECO:0000256" key="3">
    <source>
        <dbReference type="ARBA" id="ARBA00022962"/>
    </source>
</evidence>
<keyword evidence="2" id="KW-0061">Asparagine biosynthesis</keyword>
<feature type="domain" description="Glutamine amidotransferase type-2" evidence="5">
    <location>
        <begin position="2"/>
        <end position="197"/>
    </location>
</feature>
<evidence type="ECO:0000313" key="6">
    <source>
        <dbReference type="EMBL" id="TFK57417.1"/>
    </source>
</evidence>
<dbReference type="EMBL" id="ML213503">
    <property type="protein sequence ID" value="TFK57417.1"/>
    <property type="molecule type" value="Genomic_DNA"/>
</dbReference>
<proteinExistence type="predicted"/>
<reference evidence="6 7" key="1">
    <citation type="journal article" date="2019" name="Nat. Ecol. Evol.">
        <title>Megaphylogeny resolves global patterns of mushroom evolution.</title>
        <authorList>
            <person name="Varga T."/>
            <person name="Krizsan K."/>
            <person name="Foldi C."/>
            <person name="Dima B."/>
            <person name="Sanchez-Garcia M."/>
            <person name="Sanchez-Ramirez S."/>
            <person name="Szollosi G.J."/>
            <person name="Szarkandi J.G."/>
            <person name="Papp V."/>
            <person name="Albert L."/>
            <person name="Andreopoulos W."/>
            <person name="Angelini C."/>
            <person name="Antonin V."/>
            <person name="Barry K.W."/>
            <person name="Bougher N.L."/>
            <person name="Buchanan P."/>
            <person name="Buyck B."/>
            <person name="Bense V."/>
            <person name="Catcheside P."/>
            <person name="Chovatia M."/>
            <person name="Cooper J."/>
            <person name="Damon W."/>
            <person name="Desjardin D."/>
            <person name="Finy P."/>
            <person name="Geml J."/>
            <person name="Haridas S."/>
            <person name="Hughes K."/>
            <person name="Justo A."/>
            <person name="Karasinski D."/>
            <person name="Kautmanova I."/>
            <person name="Kiss B."/>
            <person name="Kocsube S."/>
            <person name="Kotiranta H."/>
            <person name="LaButti K.M."/>
            <person name="Lechner B.E."/>
            <person name="Liimatainen K."/>
            <person name="Lipzen A."/>
            <person name="Lukacs Z."/>
            <person name="Mihaltcheva S."/>
            <person name="Morgado L.N."/>
            <person name="Niskanen T."/>
            <person name="Noordeloos M.E."/>
            <person name="Ohm R.A."/>
            <person name="Ortiz-Santana B."/>
            <person name="Ovrebo C."/>
            <person name="Racz N."/>
            <person name="Riley R."/>
            <person name="Savchenko A."/>
            <person name="Shiryaev A."/>
            <person name="Soop K."/>
            <person name="Spirin V."/>
            <person name="Szebenyi C."/>
            <person name="Tomsovsky M."/>
            <person name="Tulloss R.E."/>
            <person name="Uehling J."/>
            <person name="Grigoriev I.V."/>
            <person name="Vagvolgyi C."/>
            <person name="Papp T."/>
            <person name="Martin F.M."/>
            <person name="Miettinen O."/>
            <person name="Hibbett D.S."/>
            <person name="Nagy L.G."/>
        </authorList>
    </citation>
    <scope>NUCLEOTIDE SEQUENCE [LARGE SCALE GENOMIC DNA]</scope>
    <source>
        <strain evidence="6 7">OMC1185</strain>
    </source>
</reference>
<name>A0A5C3NKI4_9AGAM</name>
<dbReference type="CDD" id="cd01991">
    <property type="entry name" value="Asn_synthase_B_C"/>
    <property type="match status" value="1"/>
</dbReference>
<dbReference type="SUPFAM" id="SSF56235">
    <property type="entry name" value="N-terminal nucleophile aminohydrolases (Ntn hydrolases)"/>
    <property type="match status" value="1"/>
</dbReference>